<evidence type="ECO:0000313" key="19">
    <source>
        <dbReference type="RefSeq" id="XP_018318714.1"/>
    </source>
</evidence>
<evidence type="ECO:0000256" key="10">
    <source>
        <dbReference type="ARBA" id="ARBA00022989"/>
    </source>
</evidence>
<dbReference type="PANTHER" id="PTHR13041:SF3">
    <property type="entry name" value="PROTEIN JTB"/>
    <property type="match status" value="1"/>
</dbReference>
<comment type="similarity">
    <text evidence="15">Belongs to the JTB family.</text>
</comment>
<evidence type="ECO:0000256" key="14">
    <source>
        <dbReference type="ARBA" id="ARBA00023306"/>
    </source>
</evidence>
<keyword evidence="18" id="KW-1185">Reference proteome</keyword>
<dbReference type="InterPro" id="IPR008657">
    <property type="entry name" value="JTB"/>
</dbReference>
<evidence type="ECO:0000256" key="16">
    <source>
        <dbReference type="ARBA" id="ARBA00068227"/>
    </source>
</evidence>
<keyword evidence="5" id="KW-0963">Cytoplasm</keyword>
<dbReference type="KEGG" id="apln:108732419"/>
<evidence type="ECO:0000256" key="3">
    <source>
        <dbReference type="ARBA" id="ARBA00004300"/>
    </source>
</evidence>
<keyword evidence="8" id="KW-0732">Signal</keyword>
<gene>
    <name evidence="19" type="primary">LOC108732419</name>
</gene>
<dbReference type="GO" id="GO:0000281">
    <property type="term" value="P:mitotic cytokinesis"/>
    <property type="evidence" value="ECO:0007669"/>
    <property type="project" value="TreeGrafter"/>
</dbReference>
<keyword evidence="13" id="KW-0206">Cytoskeleton</keyword>
<keyword evidence="9" id="KW-0498">Mitosis</keyword>
<dbReference type="GO" id="GO:0005813">
    <property type="term" value="C:centrosome"/>
    <property type="evidence" value="ECO:0007669"/>
    <property type="project" value="UniProtKB-SubCell"/>
</dbReference>
<evidence type="ECO:0000256" key="9">
    <source>
        <dbReference type="ARBA" id="ARBA00022776"/>
    </source>
</evidence>
<evidence type="ECO:0000256" key="17">
    <source>
        <dbReference type="SAM" id="Phobius"/>
    </source>
</evidence>
<dbReference type="GO" id="GO:0005739">
    <property type="term" value="C:mitochondrion"/>
    <property type="evidence" value="ECO:0007669"/>
    <property type="project" value="UniProtKB-SubCell"/>
</dbReference>
<dbReference type="RefSeq" id="XP_018318714.1">
    <property type="nucleotide sequence ID" value="XM_018463212.2"/>
</dbReference>
<dbReference type="Gene3D" id="3.30.720.220">
    <property type="match status" value="1"/>
</dbReference>
<dbReference type="PANTHER" id="PTHR13041">
    <property type="entry name" value="JTB PROTEIN-RELATED"/>
    <property type="match status" value="1"/>
</dbReference>
<dbReference type="Pfam" id="PF05439">
    <property type="entry name" value="JTB"/>
    <property type="match status" value="1"/>
</dbReference>
<reference evidence="19" key="1">
    <citation type="submission" date="2025-08" db="UniProtKB">
        <authorList>
            <consortium name="RefSeq"/>
        </authorList>
    </citation>
    <scope>IDENTIFICATION</scope>
    <source>
        <tissue evidence="19">Entire body</tissue>
    </source>
</reference>
<evidence type="ECO:0000256" key="6">
    <source>
        <dbReference type="ARBA" id="ARBA00022618"/>
    </source>
</evidence>
<dbReference type="Proteomes" id="UP000192223">
    <property type="component" value="Unplaced"/>
</dbReference>
<evidence type="ECO:0000256" key="2">
    <source>
        <dbReference type="ARBA" id="ARBA00004186"/>
    </source>
</evidence>
<evidence type="ECO:0000256" key="5">
    <source>
        <dbReference type="ARBA" id="ARBA00022490"/>
    </source>
</evidence>
<dbReference type="GO" id="GO:0005819">
    <property type="term" value="C:spindle"/>
    <property type="evidence" value="ECO:0007669"/>
    <property type="project" value="UniProtKB-SubCell"/>
</dbReference>
<comment type="subcellular location">
    <subcellularLocation>
        <location evidence="3">Cytoplasm</location>
        <location evidence="3">Cytoskeleton</location>
        <location evidence="3">Microtubule organizing center</location>
        <location evidence="3">Centrosome</location>
    </subcellularLocation>
    <subcellularLocation>
        <location evidence="2">Cytoplasm</location>
        <location evidence="2">Cytoskeleton</location>
        <location evidence="2">Spindle</location>
    </subcellularLocation>
    <subcellularLocation>
        <location evidence="4">Membrane</location>
        <topology evidence="4">Single-pass type I membrane protein</topology>
    </subcellularLocation>
    <subcellularLocation>
        <location evidence="1">Mitochondrion</location>
    </subcellularLocation>
</comment>
<dbReference type="AlphaFoldDB" id="A0A1W4W3I3"/>
<protein>
    <recommendedName>
        <fullName evidence="16">Protein JTB</fullName>
    </recommendedName>
</protein>
<evidence type="ECO:0000256" key="8">
    <source>
        <dbReference type="ARBA" id="ARBA00022729"/>
    </source>
</evidence>
<feature type="transmembrane region" description="Helical" evidence="17">
    <location>
        <begin position="110"/>
        <end position="130"/>
    </location>
</feature>
<evidence type="ECO:0000256" key="11">
    <source>
        <dbReference type="ARBA" id="ARBA00023128"/>
    </source>
</evidence>
<keyword evidence="12 17" id="KW-0472">Membrane</keyword>
<dbReference type="FunFam" id="3.30.720.220:FF:000001">
    <property type="entry name" value="Jumping translocation breakpoint"/>
    <property type="match status" value="1"/>
</dbReference>
<evidence type="ECO:0000256" key="12">
    <source>
        <dbReference type="ARBA" id="ARBA00023136"/>
    </source>
</evidence>
<dbReference type="InParanoid" id="A0A1W4W3I3"/>
<dbReference type="GO" id="GO:0016020">
    <property type="term" value="C:membrane"/>
    <property type="evidence" value="ECO:0007669"/>
    <property type="project" value="UniProtKB-SubCell"/>
</dbReference>
<keyword evidence="11" id="KW-0496">Mitochondrion</keyword>
<dbReference type="CTD" id="38235"/>
<evidence type="ECO:0000256" key="7">
    <source>
        <dbReference type="ARBA" id="ARBA00022692"/>
    </source>
</evidence>
<keyword evidence="14" id="KW-0131">Cell cycle</keyword>
<dbReference type="GeneID" id="108732419"/>
<accession>A0A1W4W3I3</accession>
<keyword evidence="10 17" id="KW-1133">Transmembrane helix</keyword>
<name>A0A1W4W3I3_AGRPL</name>
<evidence type="ECO:0000256" key="1">
    <source>
        <dbReference type="ARBA" id="ARBA00004173"/>
    </source>
</evidence>
<organism evidence="18 19">
    <name type="scientific">Agrilus planipennis</name>
    <name type="common">Emerald ash borer</name>
    <name type="synonym">Agrilus marcopoli</name>
    <dbReference type="NCBI Taxonomy" id="224129"/>
    <lineage>
        <taxon>Eukaryota</taxon>
        <taxon>Metazoa</taxon>
        <taxon>Ecdysozoa</taxon>
        <taxon>Arthropoda</taxon>
        <taxon>Hexapoda</taxon>
        <taxon>Insecta</taxon>
        <taxon>Pterygota</taxon>
        <taxon>Neoptera</taxon>
        <taxon>Endopterygota</taxon>
        <taxon>Coleoptera</taxon>
        <taxon>Polyphaga</taxon>
        <taxon>Elateriformia</taxon>
        <taxon>Buprestoidea</taxon>
        <taxon>Buprestidae</taxon>
        <taxon>Agrilinae</taxon>
        <taxon>Agrilus</taxon>
    </lineage>
</organism>
<evidence type="ECO:0000256" key="13">
    <source>
        <dbReference type="ARBA" id="ARBA00023212"/>
    </source>
</evidence>
<evidence type="ECO:0000256" key="15">
    <source>
        <dbReference type="ARBA" id="ARBA00060886"/>
    </source>
</evidence>
<dbReference type="OrthoDB" id="5971907at2759"/>
<keyword evidence="7 17" id="KW-0812">Transmembrane</keyword>
<proteinExistence type="inferred from homology"/>
<dbReference type="FunCoup" id="A0A1W4W3I3">
    <property type="interactions" value="254"/>
</dbReference>
<dbReference type="GO" id="GO:0030496">
    <property type="term" value="C:midbody"/>
    <property type="evidence" value="ECO:0007669"/>
    <property type="project" value="TreeGrafter"/>
</dbReference>
<keyword evidence="6" id="KW-0132">Cell division</keyword>
<sequence>MIETCPRKRMLLGISLLGALTILVLIAESHWTDRTNHKKQNFVVEHNATCFEKEPFEIVKECEPCTAFEIASKTSGVCIHTHYKEVLKCKSGDTVTRSCDRVAYLEEKAFWRFEGFMFVFSVVSTVSVFARRNVLTKRMMHRVQKQLANSV</sequence>
<evidence type="ECO:0000313" key="18">
    <source>
        <dbReference type="Proteomes" id="UP000192223"/>
    </source>
</evidence>
<evidence type="ECO:0000256" key="4">
    <source>
        <dbReference type="ARBA" id="ARBA00004479"/>
    </source>
</evidence>